<name>A0A5C3QXD8_9AGAR</name>
<reference evidence="2 3" key="1">
    <citation type="journal article" date="2019" name="Nat. Ecol. Evol.">
        <title>Megaphylogeny resolves global patterns of mushroom evolution.</title>
        <authorList>
            <person name="Varga T."/>
            <person name="Krizsan K."/>
            <person name="Foldi C."/>
            <person name="Dima B."/>
            <person name="Sanchez-Garcia M."/>
            <person name="Sanchez-Ramirez S."/>
            <person name="Szollosi G.J."/>
            <person name="Szarkandi J.G."/>
            <person name="Papp V."/>
            <person name="Albert L."/>
            <person name="Andreopoulos W."/>
            <person name="Angelini C."/>
            <person name="Antonin V."/>
            <person name="Barry K.W."/>
            <person name="Bougher N.L."/>
            <person name="Buchanan P."/>
            <person name="Buyck B."/>
            <person name="Bense V."/>
            <person name="Catcheside P."/>
            <person name="Chovatia M."/>
            <person name="Cooper J."/>
            <person name="Damon W."/>
            <person name="Desjardin D."/>
            <person name="Finy P."/>
            <person name="Geml J."/>
            <person name="Haridas S."/>
            <person name="Hughes K."/>
            <person name="Justo A."/>
            <person name="Karasinski D."/>
            <person name="Kautmanova I."/>
            <person name="Kiss B."/>
            <person name="Kocsube S."/>
            <person name="Kotiranta H."/>
            <person name="LaButti K.M."/>
            <person name="Lechner B.E."/>
            <person name="Liimatainen K."/>
            <person name="Lipzen A."/>
            <person name="Lukacs Z."/>
            <person name="Mihaltcheva S."/>
            <person name="Morgado L.N."/>
            <person name="Niskanen T."/>
            <person name="Noordeloos M.E."/>
            <person name="Ohm R.A."/>
            <person name="Ortiz-Santana B."/>
            <person name="Ovrebo C."/>
            <person name="Racz N."/>
            <person name="Riley R."/>
            <person name="Savchenko A."/>
            <person name="Shiryaev A."/>
            <person name="Soop K."/>
            <person name="Spirin V."/>
            <person name="Szebenyi C."/>
            <person name="Tomsovsky M."/>
            <person name="Tulloss R.E."/>
            <person name="Uehling J."/>
            <person name="Grigoriev I.V."/>
            <person name="Vagvolgyi C."/>
            <person name="Papp T."/>
            <person name="Martin F.M."/>
            <person name="Miettinen O."/>
            <person name="Hibbett D.S."/>
            <person name="Nagy L.G."/>
        </authorList>
    </citation>
    <scope>NUCLEOTIDE SEQUENCE [LARGE SCALE GENOMIC DNA]</scope>
    <source>
        <strain evidence="2 3">CBS 309.79</strain>
    </source>
</reference>
<feature type="transmembrane region" description="Helical" evidence="1">
    <location>
        <begin position="63"/>
        <end position="82"/>
    </location>
</feature>
<feature type="transmembrane region" description="Helical" evidence="1">
    <location>
        <begin position="197"/>
        <end position="220"/>
    </location>
</feature>
<keyword evidence="1" id="KW-0472">Membrane</keyword>
<keyword evidence="1" id="KW-1133">Transmembrane helix</keyword>
<evidence type="ECO:0000313" key="2">
    <source>
        <dbReference type="EMBL" id="TFL06048.1"/>
    </source>
</evidence>
<dbReference type="AlphaFoldDB" id="A0A5C3QXD8"/>
<keyword evidence="3" id="KW-1185">Reference proteome</keyword>
<evidence type="ECO:0000313" key="3">
    <source>
        <dbReference type="Proteomes" id="UP000305067"/>
    </source>
</evidence>
<sequence length="304" mass="33004">MSLASLLSPIQATHTLLTSRVVHQSLYPYTLFTTLHAIRVTVAFQNNVRASSNKGKLTWGNYISGYLIMAWGGSFIAHLLMSLPPPILYNYQPYVNYISVHLLATAFFHVYPNALDMQILDSLFTPLDAILRSTAVASHLRILTSGALPPTHAPMVISSITPILIGAIAASGGGVLAGTMKTWTNDWSFGTFSIFKIGVGMLGSTDVWSGGLAGFLFTFLTRPTLYPALVKLTGITLAKAEDESKLPIQIMSPGHAQAVTTLVLIGVFSWKTFNVHYLPRAKVAAKKVVESKSEKQPKSPTKKQ</sequence>
<organism evidence="2 3">
    <name type="scientific">Pterulicium gracile</name>
    <dbReference type="NCBI Taxonomy" id="1884261"/>
    <lineage>
        <taxon>Eukaryota</taxon>
        <taxon>Fungi</taxon>
        <taxon>Dikarya</taxon>
        <taxon>Basidiomycota</taxon>
        <taxon>Agaricomycotina</taxon>
        <taxon>Agaricomycetes</taxon>
        <taxon>Agaricomycetidae</taxon>
        <taxon>Agaricales</taxon>
        <taxon>Pleurotineae</taxon>
        <taxon>Pterulaceae</taxon>
        <taxon>Pterulicium</taxon>
    </lineage>
</organism>
<protein>
    <submittedName>
        <fullName evidence="2">Uncharacterized protein</fullName>
    </submittedName>
</protein>
<evidence type="ECO:0000256" key="1">
    <source>
        <dbReference type="SAM" id="Phobius"/>
    </source>
</evidence>
<dbReference type="Proteomes" id="UP000305067">
    <property type="component" value="Unassembled WGS sequence"/>
</dbReference>
<feature type="transmembrane region" description="Helical" evidence="1">
    <location>
        <begin position="155"/>
        <end position="177"/>
    </location>
</feature>
<dbReference type="OrthoDB" id="2520628at2759"/>
<accession>A0A5C3QXD8</accession>
<dbReference type="EMBL" id="ML178816">
    <property type="protein sequence ID" value="TFL06048.1"/>
    <property type="molecule type" value="Genomic_DNA"/>
</dbReference>
<feature type="transmembrane region" description="Helical" evidence="1">
    <location>
        <begin position="94"/>
        <end position="111"/>
    </location>
</feature>
<proteinExistence type="predicted"/>
<gene>
    <name evidence="2" type="ORF">BDV98DRAFT_542437</name>
</gene>
<keyword evidence="1" id="KW-0812">Transmembrane</keyword>